<dbReference type="PANTHER" id="PTHR11377:SF5">
    <property type="entry name" value="GLYCYLPEPTIDE N-TETRADECANOYLTRANSFERASE"/>
    <property type="match status" value="1"/>
</dbReference>
<protein>
    <recommendedName>
        <fullName evidence="4 7">Glycylpeptide N-tetradecanoyltransferase</fullName>
        <ecNumber evidence="3 7">2.3.1.97</ecNumber>
    </recommendedName>
</protein>
<evidence type="ECO:0000313" key="13">
    <source>
        <dbReference type="Proteomes" id="UP000007148"/>
    </source>
</evidence>
<dbReference type="AlphaFoldDB" id="G4TGX5"/>
<feature type="compositionally biased region" description="Basic residues" evidence="9">
    <location>
        <begin position="48"/>
        <end position="59"/>
    </location>
</feature>
<dbReference type="PANTHER" id="PTHR11377">
    <property type="entry name" value="N-MYRISTOYL TRANSFERASE"/>
    <property type="match status" value="1"/>
</dbReference>
<dbReference type="InterPro" id="IPR022676">
    <property type="entry name" value="NMT_N"/>
</dbReference>
<evidence type="ECO:0000256" key="5">
    <source>
        <dbReference type="ARBA" id="ARBA00022679"/>
    </source>
</evidence>
<feature type="domain" description="Glycylpeptide N-tetradecanoyltransferase N-terminal" evidence="10">
    <location>
        <begin position="147"/>
        <end position="317"/>
    </location>
</feature>
<feature type="domain" description="Glycylpeptide N-tetradecanoyltransferase C-terminal" evidence="11">
    <location>
        <begin position="380"/>
        <end position="575"/>
    </location>
</feature>
<dbReference type="InterPro" id="IPR016181">
    <property type="entry name" value="Acyl_CoA_acyltransferase"/>
</dbReference>
<dbReference type="Pfam" id="PF01233">
    <property type="entry name" value="NMT"/>
    <property type="match status" value="1"/>
</dbReference>
<dbReference type="SUPFAM" id="SSF55729">
    <property type="entry name" value="Acyl-CoA N-acyltransferases (Nat)"/>
    <property type="match status" value="2"/>
</dbReference>
<comment type="catalytic activity">
    <reaction evidence="7">
        <text>N-terminal glycyl-[protein] + tetradecanoyl-CoA = N-tetradecanoylglycyl-[protein] + CoA + H(+)</text>
        <dbReference type="Rhea" id="RHEA:15521"/>
        <dbReference type="Rhea" id="RHEA-COMP:12666"/>
        <dbReference type="Rhea" id="RHEA-COMP:12667"/>
        <dbReference type="ChEBI" id="CHEBI:15378"/>
        <dbReference type="ChEBI" id="CHEBI:57287"/>
        <dbReference type="ChEBI" id="CHEBI:57385"/>
        <dbReference type="ChEBI" id="CHEBI:64723"/>
        <dbReference type="ChEBI" id="CHEBI:133050"/>
        <dbReference type="EC" id="2.3.1.97"/>
    </reaction>
</comment>
<comment type="caution">
    <text evidence="12">The sequence shown here is derived from an EMBL/GenBank/DDBJ whole genome shotgun (WGS) entry which is preliminary data.</text>
</comment>
<evidence type="ECO:0000256" key="9">
    <source>
        <dbReference type="SAM" id="MobiDB-lite"/>
    </source>
</evidence>
<comment type="function">
    <text evidence="7">Adds a myristoyl group to the N-terminal glycine residue of certain cellular proteins.</text>
</comment>
<dbReference type="OrthoDB" id="60315at2759"/>
<dbReference type="Proteomes" id="UP000007148">
    <property type="component" value="Unassembled WGS sequence"/>
</dbReference>
<dbReference type="EC" id="2.3.1.97" evidence="3 7"/>
<dbReference type="InterPro" id="IPR000903">
    <property type="entry name" value="NMT"/>
</dbReference>
<evidence type="ECO:0000259" key="11">
    <source>
        <dbReference type="Pfam" id="PF02799"/>
    </source>
</evidence>
<dbReference type="InParanoid" id="G4TGX5"/>
<keyword evidence="5 7" id="KW-0808">Transferase</keyword>
<dbReference type="PROSITE" id="PS00975">
    <property type="entry name" value="NMT_1"/>
    <property type="match status" value="1"/>
</dbReference>
<dbReference type="Pfam" id="PF02799">
    <property type="entry name" value="NMT_C"/>
    <property type="match status" value="1"/>
</dbReference>
<proteinExistence type="inferred from homology"/>
<evidence type="ECO:0000313" key="12">
    <source>
        <dbReference type="EMBL" id="CCA70567.1"/>
    </source>
</evidence>
<dbReference type="GO" id="GO:0004379">
    <property type="term" value="F:glycylpeptide N-tetradecanoyltransferase activity"/>
    <property type="evidence" value="ECO:0007669"/>
    <property type="project" value="UniProtKB-EC"/>
</dbReference>
<keyword evidence="13" id="KW-1185">Reference proteome</keyword>
<dbReference type="InterPro" id="IPR022677">
    <property type="entry name" value="NMT_C"/>
</dbReference>
<dbReference type="PROSITE" id="PS00976">
    <property type="entry name" value="NMT_2"/>
    <property type="match status" value="1"/>
</dbReference>
<dbReference type="STRING" id="1109443.G4TGX5"/>
<comment type="subunit">
    <text evidence="2">Monomer.</text>
</comment>
<evidence type="ECO:0000256" key="8">
    <source>
        <dbReference type="RuleBase" id="RU004178"/>
    </source>
</evidence>
<dbReference type="GO" id="GO:0005737">
    <property type="term" value="C:cytoplasm"/>
    <property type="evidence" value="ECO:0007669"/>
    <property type="project" value="TreeGrafter"/>
</dbReference>
<gene>
    <name evidence="12" type="ORF">PIIN_04504</name>
</gene>
<feature type="compositionally biased region" description="Basic and acidic residues" evidence="9">
    <location>
        <begin position="60"/>
        <end position="72"/>
    </location>
</feature>
<evidence type="ECO:0000256" key="3">
    <source>
        <dbReference type="ARBA" id="ARBA00012923"/>
    </source>
</evidence>
<organism evidence="12 13">
    <name type="scientific">Serendipita indica (strain DSM 11827)</name>
    <name type="common">Root endophyte fungus</name>
    <name type="synonym">Piriformospora indica</name>
    <dbReference type="NCBI Taxonomy" id="1109443"/>
    <lineage>
        <taxon>Eukaryota</taxon>
        <taxon>Fungi</taxon>
        <taxon>Dikarya</taxon>
        <taxon>Basidiomycota</taxon>
        <taxon>Agaricomycotina</taxon>
        <taxon>Agaricomycetes</taxon>
        <taxon>Sebacinales</taxon>
        <taxon>Serendipitaceae</taxon>
        <taxon>Serendipita</taxon>
    </lineage>
</organism>
<feature type="region of interest" description="Disordered" evidence="9">
    <location>
        <begin position="1"/>
        <end position="72"/>
    </location>
</feature>
<name>G4TGX5_SERID</name>
<evidence type="ECO:0000256" key="2">
    <source>
        <dbReference type="ARBA" id="ARBA00011245"/>
    </source>
</evidence>
<dbReference type="InterPro" id="IPR022678">
    <property type="entry name" value="NMT_CS"/>
</dbReference>
<evidence type="ECO:0000256" key="7">
    <source>
        <dbReference type="RuleBase" id="RU000586"/>
    </source>
</evidence>
<dbReference type="PIRSF" id="PIRSF015892">
    <property type="entry name" value="N-myristl_transf"/>
    <property type="match status" value="1"/>
</dbReference>
<dbReference type="EMBL" id="CAFZ01000087">
    <property type="protein sequence ID" value="CCA70567.1"/>
    <property type="molecule type" value="Genomic_DNA"/>
</dbReference>
<dbReference type="HOGENOM" id="CLU_022882_2_0_1"/>
<evidence type="ECO:0000256" key="1">
    <source>
        <dbReference type="ARBA" id="ARBA00009469"/>
    </source>
</evidence>
<dbReference type="OMA" id="GWKRDWH"/>
<dbReference type="FunFam" id="3.40.630.30:FF:000042">
    <property type="entry name" value="Glycylpeptide N-tetradecanoyltransferase"/>
    <property type="match status" value="1"/>
</dbReference>
<dbReference type="FunCoup" id="G4TGX5">
    <property type="interactions" value="635"/>
</dbReference>
<reference evidence="12 13" key="1">
    <citation type="journal article" date="2011" name="PLoS Pathog.">
        <title>Endophytic Life Strategies Decoded by Genome and Transcriptome Analyses of the Mutualistic Root Symbiont Piriformospora indica.</title>
        <authorList>
            <person name="Zuccaro A."/>
            <person name="Lahrmann U."/>
            <person name="Guldener U."/>
            <person name="Langen G."/>
            <person name="Pfiffi S."/>
            <person name="Biedenkopf D."/>
            <person name="Wong P."/>
            <person name="Samans B."/>
            <person name="Grimm C."/>
            <person name="Basiewicz M."/>
            <person name="Murat C."/>
            <person name="Martin F."/>
            <person name="Kogel K.H."/>
        </authorList>
    </citation>
    <scope>NUCLEOTIDE SEQUENCE [LARGE SCALE GENOMIC DNA]</scope>
    <source>
        <strain evidence="12 13">DSM 11827</strain>
    </source>
</reference>
<evidence type="ECO:0000259" key="10">
    <source>
        <dbReference type="Pfam" id="PF01233"/>
    </source>
</evidence>
<dbReference type="Gene3D" id="3.40.630.30">
    <property type="match status" value="2"/>
</dbReference>
<keyword evidence="6 7" id="KW-0012">Acyltransferase</keyword>
<evidence type="ECO:0000256" key="6">
    <source>
        <dbReference type="ARBA" id="ARBA00023315"/>
    </source>
</evidence>
<evidence type="ECO:0000256" key="4">
    <source>
        <dbReference type="ARBA" id="ARBA00022240"/>
    </source>
</evidence>
<feature type="compositionally biased region" description="Low complexity" evidence="9">
    <location>
        <begin position="31"/>
        <end position="47"/>
    </location>
</feature>
<accession>G4TGX5</accession>
<sequence>MPAHIEEIKDTDDVEHQKEEEDNSDDGGAEPGENAGAAEPSSSTTVSKSKKSKKKKKSKTDKAGKDIPQEVVDHVVSEIRQKHGAAEAEKIDEAQIRATLDQLKILEVLKGKTGIGGKNRKEMGEHKFWATQPVPQFGEGVPQQDGPIEPSKPASEVRQAPYPLPKDFEWALVDITDDAELKELYELLSANYVEDDDASFRFKYSAEFLRWALMPPGWHPEWHVGVRVAPKKSEVTQGTSQKGRLVAFISAVPVTLRVRNSQFDASEVNFLCVHKKLRSKRLAPVLIKEVTRQCHLKGIFQAIYTAGVVIPTPVSTCRYFHRLLNVQKLVDIKFTTVPRGSTMARMIRQFHLPSTPRLMNSEQAAIFGNNDGKGKSAELPTHGLREMEDRDVPAVTRLWERYMKRFGMVPVMKEEDIRHHLLSGRGEGPITNGRREGQVVWSFVYEDPTSGEVTDYFSFYTLPSTVMQANEKHSQLDAAYLFYYASDVALSTSDDSRLRKRLEELITDAMIVAVQAKFDVFNALTLMDNPLFLADLKFGSGDGLLNFYLYNWRTPPLAGIESVDGVPIGRGVGVVML</sequence>
<comment type="similarity">
    <text evidence="1 8">Belongs to the NMT family.</text>
</comment>
<dbReference type="eggNOG" id="KOG2779">
    <property type="taxonomic scope" value="Eukaryota"/>
</dbReference>